<dbReference type="Proteomes" id="UP000724874">
    <property type="component" value="Unassembled WGS sequence"/>
</dbReference>
<dbReference type="InterPro" id="IPR050364">
    <property type="entry name" value="Cytochrome_P450_fung"/>
</dbReference>
<dbReference type="AlphaFoldDB" id="A0A9P5TID0"/>
<evidence type="ECO:0000256" key="4">
    <source>
        <dbReference type="ARBA" id="ARBA00022723"/>
    </source>
</evidence>
<dbReference type="PANTHER" id="PTHR46300:SF7">
    <property type="entry name" value="P450, PUTATIVE (EUROFUNG)-RELATED"/>
    <property type="match status" value="1"/>
</dbReference>
<comment type="cofactor">
    <cofactor evidence="1">
        <name>heme</name>
        <dbReference type="ChEBI" id="CHEBI:30413"/>
    </cofactor>
</comment>
<keyword evidence="6" id="KW-0408">Iron</keyword>
<dbReference type="InterPro" id="IPR036396">
    <property type="entry name" value="Cyt_P450_sf"/>
</dbReference>
<keyword evidence="4" id="KW-0479">Metal-binding</keyword>
<evidence type="ECO:0008006" key="10">
    <source>
        <dbReference type="Google" id="ProtNLM"/>
    </source>
</evidence>
<evidence type="ECO:0000256" key="3">
    <source>
        <dbReference type="ARBA" id="ARBA00022617"/>
    </source>
</evidence>
<evidence type="ECO:0000313" key="8">
    <source>
        <dbReference type="EMBL" id="KAF8884290.1"/>
    </source>
</evidence>
<evidence type="ECO:0000256" key="7">
    <source>
        <dbReference type="ARBA" id="ARBA00023033"/>
    </source>
</evidence>
<dbReference type="Gene3D" id="1.10.630.10">
    <property type="entry name" value="Cytochrome P450"/>
    <property type="match status" value="2"/>
</dbReference>
<dbReference type="GO" id="GO:0016705">
    <property type="term" value="F:oxidoreductase activity, acting on paired donors, with incorporation or reduction of molecular oxygen"/>
    <property type="evidence" value="ECO:0007669"/>
    <property type="project" value="InterPro"/>
</dbReference>
<name>A0A9P5TID0_GYMJU</name>
<evidence type="ECO:0000313" key="9">
    <source>
        <dbReference type="Proteomes" id="UP000724874"/>
    </source>
</evidence>
<comment type="caution">
    <text evidence="8">The sequence shown here is derived from an EMBL/GenBank/DDBJ whole genome shotgun (WGS) entry which is preliminary data.</text>
</comment>
<dbReference type="GO" id="GO:0020037">
    <property type="term" value="F:heme binding"/>
    <property type="evidence" value="ECO:0007669"/>
    <property type="project" value="InterPro"/>
</dbReference>
<evidence type="ECO:0000256" key="6">
    <source>
        <dbReference type="ARBA" id="ARBA00023004"/>
    </source>
</evidence>
<reference evidence="8" key="1">
    <citation type="submission" date="2020-11" db="EMBL/GenBank/DDBJ databases">
        <authorList>
            <consortium name="DOE Joint Genome Institute"/>
            <person name="Ahrendt S."/>
            <person name="Riley R."/>
            <person name="Andreopoulos W."/>
            <person name="LaButti K."/>
            <person name="Pangilinan J."/>
            <person name="Ruiz-duenas F.J."/>
            <person name="Barrasa J.M."/>
            <person name="Sanchez-Garcia M."/>
            <person name="Camarero S."/>
            <person name="Miyauchi S."/>
            <person name="Serrano A."/>
            <person name="Linde D."/>
            <person name="Babiker R."/>
            <person name="Drula E."/>
            <person name="Ayuso-Fernandez I."/>
            <person name="Pacheco R."/>
            <person name="Padilla G."/>
            <person name="Ferreira P."/>
            <person name="Barriuso J."/>
            <person name="Kellner H."/>
            <person name="Castanera R."/>
            <person name="Alfaro M."/>
            <person name="Ramirez L."/>
            <person name="Pisabarro A.G."/>
            <person name="Kuo A."/>
            <person name="Tritt A."/>
            <person name="Lipzen A."/>
            <person name="He G."/>
            <person name="Yan M."/>
            <person name="Ng V."/>
            <person name="Cullen D."/>
            <person name="Martin F."/>
            <person name="Rosso M.-N."/>
            <person name="Henrissat B."/>
            <person name="Hibbett D."/>
            <person name="Martinez A.T."/>
            <person name="Grigoriev I.V."/>
        </authorList>
    </citation>
    <scope>NUCLEOTIDE SEQUENCE</scope>
    <source>
        <strain evidence="8">AH 44721</strain>
    </source>
</reference>
<dbReference type="EMBL" id="JADNYJ010000109">
    <property type="protein sequence ID" value="KAF8884290.1"/>
    <property type="molecule type" value="Genomic_DNA"/>
</dbReference>
<evidence type="ECO:0000256" key="2">
    <source>
        <dbReference type="ARBA" id="ARBA00010617"/>
    </source>
</evidence>
<organism evidence="8 9">
    <name type="scientific">Gymnopilus junonius</name>
    <name type="common">Spectacular rustgill mushroom</name>
    <name type="synonym">Gymnopilus spectabilis subsp. junonius</name>
    <dbReference type="NCBI Taxonomy" id="109634"/>
    <lineage>
        <taxon>Eukaryota</taxon>
        <taxon>Fungi</taxon>
        <taxon>Dikarya</taxon>
        <taxon>Basidiomycota</taxon>
        <taxon>Agaricomycotina</taxon>
        <taxon>Agaricomycetes</taxon>
        <taxon>Agaricomycetidae</taxon>
        <taxon>Agaricales</taxon>
        <taxon>Agaricineae</taxon>
        <taxon>Hymenogastraceae</taxon>
        <taxon>Gymnopilus</taxon>
    </lineage>
</organism>
<dbReference type="GO" id="GO:0004497">
    <property type="term" value="F:monooxygenase activity"/>
    <property type="evidence" value="ECO:0007669"/>
    <property type="project" value="UniProtKB-KW"/>
</dbReference>
<sequence>MAFLRGDILLATIGLAAMTIYYLRRNRQATPYPYPPGPRKYPLLDNLLDIPTKFEWETYARWGKKYGNFISGPDKDDNLTSHVLLRIGNSSHPYLRRHVATSLLWLTVASILTTFEISKAVDGNGVPIEPSVEYHSGMMCHPLPFKCTLKPRTNDTEELIKSIAEAR</sequence>
<keyword evidence="9" id="KW-1185">Reference proteome</keyword>
<proteinExistence type="inferred from homology"/>
<comment type="similarity">
    <text evidence="2">Belongs to the cytochrome P450 family.</text>
</comment>
<accession>A0A9P5TID0</accession>
<protein>
    <recommendedName>
        <fullName evidence="10">Cytochrome P450</fullName>
    </recommendedName>
</protein>
<keyword evidence="3" id="KW-0349">Heme</keyword>
<evidence type="ECO:0000256" key="1">
    <source>
        <dbReference type="ARBA" id="ARBA00001971"/>
    </source>
</evidence>
<dbReference type="GO" id="GO:0005506">
    <property type="term" value="F:iron ion binding"/>
    <property type="evidence" value="ECO:0007669"/>
    <property type="project" value="InterPro"/>
</dbReference>
<evidence type="ECO:0000256" key="5">
    <source>
        <dbReference type="ARBA" id="ARBA00023002"/>
    </source>
</evidence>
<dbReference type="OrthoDB" id="2789670at2759"/>
<dbReference type="PANTHER" id="PTHR46300">
    <property type="entry name" value="P450, PUTATIVE (EUROFUNG)-RELATED-RELATED"/>
    <property type="match status" value="1"/>
</dbReference>
<keyword evidence="5" id="KW-0560">Oxidoreductase</keyword>
<keyword evidence="7" id="KW-0503">Monooxygenase</keyword>
<gene>
    <name evidence="8" type="ORF">CPB84DRAFT_1750457</name>
</gene>